<gene>
    <name evidence="1" type="ORF">C486_08505</name>
</gene>
<keyword evidence="2" id="KW-1185">Reference proteome</keyword>
<dbReference type="PATRIC" id="fig|1230459.4.peg.1699"/>
<dbReference type="RefSeq" id="WP_008454943.1">
    <property type="nucleotide sequence ID" value="NZ_AOIJ01000046.1"/>
</dbReference>
<evidence type="ECO:0000313" key="1">
    <source>
        <dbReference type="EMBL" id="ELY80430.1"/>
    </source>
</evidence>
<dbReference type="Proteomes" id="UP000011592">
    <property type="component" value="Unassembled WGS sequence"/>
</dbReference>
<evidence type="ECO:0000313" key="2">
    <source>
        <dbReference type="Proteomes" id="UP000011592"/>
    </source>
</evidence>
<dbReference type="NCBIfam" id="NF033910">
    <property type="entry name" value="LWR_salt"/>
    <property type="match status" value="1"/>
</dbReference>
<name>L9Z1P6_9EURY</name>
<sequence>MDAAYVFRVRFRLEPARPFVSLEPTSAETTVTLSREAPEPGTDGWLFFRNTLWRGEVGDREYGRRLAAEWLGIPERTIESVDFRELRTDAEYFDALQAAIAAELETFKADDVSDALSKYLGSSLRVTDASDSRC</sequence>
<evidence type="ECO:0008006" key="3">
    <source>
        <dbReference type="Google" id="ProtNLM"/>
    </source>
</evidence>
<accession>L9Z1P6</accession>
<dbReference type="EMBL" id="AOIJ01000046">
    <property type="protein sequence ID" value="ELY80430.1"/>
    <property type="molecule type" value="Genomic_DNA"/>
</dbReference>
<organism evidence="1 2">
    <name type="scientific">Natrinema gari JCM 14663</name>
    <dbReference type="NCBI Taxonomy" id="1230459"/>
    <lineage>
        <taxon>Archaea</taxon>
        <taxon>Methanobacteriati</taxon>
        <taxon>Methanobacteriota</taxon>
        <taxon>Stenosarchaea group</taxon>
        <taxon>Halobacteria</taxon>
        <taxon>Halobacteriales</taxon>
        <taxon>Natrialbaceae</taxon>
        <taxon>Natrinema</taxon>
    </lineage>
</organism>
<dbReference type="InterPro" id="IPR049798">
    <property type="entry name" value="LWR_salt"/>
</dbReference>
<comment type="caution">
    <text evidence="1">The sequence shown here is derived from an EMBL/GenBank/DDBJ whole genome shotgun (WGS) entry which is preliminary data.</text>
</comment>
<dbReference type="Pfam" id="PF26423">
    <property type="entry name" value="LWR_salt"/>
    <property type="match status" value="1"/>
</dbReference>
<dbReference type="AlphaFoldDB" id="L9Z1P6"/>
<protein>
    <recommendedName>
        <fullName evidence="3">LWR-salt protein</fullName>
    </recommendedName>
</protein>
<proteinExistence type="predicted"/>
<reference evidence="1 2" key="1">
    <citation type="journal article" date="2014" name="PLoS Genet.">
        <title>Phylogenetically driven sequencing of extremely halophilic archaea reveals strategies for static and dynamic osmo-response.</title>
        <authorList>
            <person name="Becker E.A."/>
            <person name="Seitzer P.M."/>
            <person name="Tritt A."/>
            <person name="Larsen D."/>
            <person name="Krusor M."/>
            <person name="Yao A.I."/>
            <person name="Wu D."/>
            <person name="Madern D."/>
            <person name="Eisen J.A."/>
            <person name="Darling A.E."/>
            <person name="Facciotti M.T."/>
        </authorList>
    </citation>
    <scope>NUCLEOTIDE SEQUENCE [LARGE SCALE GENOMIC DNA]</scope>
    <source>
        <strain evidence="1 2">JCM 14663</strain>
    </source>
</reference>
<dbReference type="GeneID" id="13349132"/>